<reference evidence="1" key="1">
    <citation type="submission" date="2019-07" db="EMBL/GenBank/DDBJ databases">
        <title>Toxilogical consequences of a new and cryptic species of cyanobacteria (Komarekiella delphini-convector) recovered from the epidermis of a bottlenose dolphin and 1500 ft. in the air.</title>
        <authorList>
            <person name="Brown A.O."/>
            <person name="Dvorak P."/>
            <person name="Villanueva C.D."/>
            <person name="Foss A.J."/>
            <person name="Garvey A.D."/>
            <person name="Gibson Q.A."/>
            <person name="Johansen J.R."/>
            <person name="Casamatta D.A."/>
        </authorList>
    </citation>
    <scope>NUCLEOTIDE SEQUENCE</scope>
    <source>
        <strain evidence="1">SJRDD-AB1</strain>
    </source>
</reference>
<dbReference type="AlphaFoldDB" id="A0AA40T4B2"/>
<dbReference type="Proteomes" id="UP001165986">
    <property type="component" value="Unassembled WGS sequence"/>
</dbReference>
<name>A0AA40T4B2_9NOST</name>
<sequence length="330" mass="37636">MLYSKILSLRQNHLGYITINPLLNAFSLEMCQEIDAAENDEFIRKTRNSILNRLKNYEIGYHVELQQALRDYSEAATYLSLKSKGILLEKVPENTNKTPDFKVNLEGKEFFIEIKTLGFGGGEENYIKAMEQGLDAQVSIENQLKAGNTTAIAITAINPLKQGEQDYSYSRQKDFIETIIKKIKGLVKQGQFEAGSTILLIDLSLIPIPADFKVNSIPIFPLFENQKLKNLVSGILWYSAFGKENERIFSPIEFEGDANIKSELSIEGILNKNDFIKALCFQVYNLRQERKVVGFYRAKDEDSIMPLLSPFCDFVNDEMNTNGWRILQML</sequence>
<dbReference type="EMBL" id="VJXY01000065">
    <property type="protein sequence ID" value="MBD6620413.1"/>
    <property type="molecule type" value="Genomic_DNA"/>
</dbReference>
<dbReference type="RefSeq" id="WP_191761666.1">
    <property type="nucleotide sequence ID" value="NZ_VJXY01000065.1"/>
</dbReference>
<evidence type="ECO:0000313" key="2">
    <source>
        <dbReference type="Proteomes" id="UP001165986"/>
    </source>
</evidence>
<keyword evidence="2" id="KW-1185">Reference proteome</keyword>
<accession>A0AA40T4B2</accession>
<evidence type="ECO:0000313" key="1">
    <source>
        <dbReference type="EMBL" id="MBD6620413.1"/>
    </source>
</evidence>
<organism evidence="1 2">
    <name type="scientific">Komarekiella delphini-convector SJRDD-AB1</name>
    <dbReference type="NCBI Taxonomy" id="2593771"/>
    <lineage>
        <taxon>Bacteria</taxon>
        <taxon>Bacillati</taxon>
        <taxon>Cyanobacteriota</taxon>
        <taxon>Cyanophyceae</taxon>
        <taxon>Nostocales</taxon>
        <taxon>Nostocaceae</taxon>
        <taxon>Komarekiella</taxon>
        <taxon>Komarekiella delphini-convector</taxon>
    </lineage>
</organism>
<protein>
    <submittedName>
        <fullName evidence="1">Enoyl-CoA hydratase/isomerase family protein</fullName>
    </submittedName>
</protein>
<comment type="caution">
    <text evidence="1">The sequence shown here is derived from an EMBL/GenBank/DDBJ whole genome shotgun (WGS) entry which is preliminary data.</text>
</comment>
<gene>
    <name evidence="1" type="ORF">FNW02_32680</name>
</gene>
<proteinExistence type="predicted"/>